<evidence type="ECO:0000256" key="3">
    <source>
        <dbReference type="ARBA" id="ARBA00023242"/>
    </source>
</evidence>
<evidence type="ECO:0000256" key="1">
    <source>
        <dbReference type="ARBA" id="ARBA00004123"/>
    </source>
</evidence>
<feature type="compositionally biased region" description="Acidic residues" evidence="4">
    <location>
        <begin position="13"/>
        <end position="22"/>
    </location>
</feature>
<proteinExistence type="inferred from homology"/>
<protein>
    <submittedName>
        <fullName evidence="6">Nucleolar complex protein 2 homolog isoform X2</fullName>
    </submittedName>
</protein>
<dbReference type="GeneID" id="108994511"/>
<dbReference type="AlphaFoldDB" id="A0A6P9EUJ0"/>
<dbReference type="InterPro" id="IPR005343">
    <property type="entry name" value="Noc2"/>
</dbReference>
<dbReference type="Proteomes" id="UP000235220">
    <property type="component" value="Chromosome 5"/>
</dbReference>
<feature type="region of interest" description="Disordered" evidence="4">
    <location>
        <begin position="507"/>
        <end position="626"/>
    </location>
</feature>
<dbReference type="PANTHER" id="PTHR12687:SF4">
    <property type="entry name" value="NUCLEOLAR COMPLEX PROTEIN 2 HOMOLOG"/>
    <property type="match status" value="1"/>
</dbReference>
<comment type="similarity">
    <text evidence="2">Belongs to the NOC2 family.</text>
</comment>
<evidence type="ECO:0000256" key="2">
    <source>
        <dbReference type="ARBA" id="ARBA00005907"/>
    </source>
</evidence>
<keyword evidence="5" id="KW-1185">Reference proteome</keyword>
<dbReference type="PANTHER" id="PTHR12687">
    <property type="entry name" value="NUCLEOLAR COMPLEX 2 AND RAD4-RELATED"/>
    <property type="match status" value="1"/>
</dbReference>
<feature type="compositionally biased region" description="Acidic residues" evidence="4">
    <location>
        <begin position="559"/>
        <end position="577"/>
    </location>
</feature>
<feature type="region of interest" description="Disordered" evidence="4">
    <location>
        <begin position="1"/>
        <end position="45"/>
    </location>
</feature>
<dbReference type="RefSeq" id="XP_035546267.1">
    <property type="nucleotide sequence ID" value="XM_035690374.1"/>
</dbReference>
<dbReference type="GO" id="GO:0005634">
    <property type="term" value="C:nucleus"/>
    <property type="evidence" value="ECO:0007669"/>
    <property type="project" value="UniProtKB-SubCell"/>
</dbReference>
<reference evidence="6" key="1">
    <citation type="submission" date="2025-08" db="UniProtKB">
        <authorList>
            <consortium name="RefSeq"/>
        </authorList>
    </citation>
    <scope>IDENTIFICATION</scope>
    <source>
        <tissue evidence="6">Leaves</tissue>
    </source>
</reference>
<evidence type="ECO:0000256" key="4">
    <source>
        <dbReference type="SAM" id="MobiDB-lite"/>
    </source>
</evidence>
<keyword evidence="3" id="KW-0539">Nucleus</keyword>
<name>A0A6P9EUJ0_JUGRE</name>
<sequence>MGAKGAVKSLEPELNDEQEEEETGRSTTSKSRSQARAHMKQLDRLKEKDPEFYEFLKEHDKELLQFNDEDIDDADTDVEDVDIQIDGETGKHDISKQDEKPSKHVITSSMVDSWCNSIQENGNLSAVRSLMRAFKTACHYGDDGGDDPSTKFSIMSSSVFNKIMLFVLSEMDSILRKLLKLPSSGGKKETIIDLMNSKQWKNFNHFVKSYLGNALHVLNQMTDTEMISFTLRRLKYSSIFLVAFPSLLRRYIKEAFRKVYEWKFINCLELWTGAMCAYGSEADFRPLAYPLTQIISGVARLVPSASYFPLRVRCAKMLNRIAASTGTFIPVSMLLLDMLEMKELNRPPAGGVSKAVDLRTKLKVSETTLKTRAFQEACVLSVIEELAEHLAQWSYSVAFFELSFIPLVRLRSFCKTTKVERFRKEMRQLIRQIEASSEFTNERRTLISFLPNNPAATSFLEDAKKLGASPLSQYVLALRQRAQQRNASLTESSVLVGEHSSVFTRRISESDEEDVTANEEGASIFSSSWLPGSDSKAKPEEIKKKKKKRKMEDYKEVAGEEDVVEDLVLSSDEDESDSDTHTAGEDDSGKPVPPKQQSEKRKPPTNKSKKSGKSWAKKSKKRKRAN</sequence>
<accession>A0A6P9EUJ0</accession>
<comment type="subcellular location">
    <subcellularLocation>
        <location evidence="1">Nucleus</location>
    </subcellularLocation>
</comment>
<evidence type="ECO:0000313" key="6">
    <source>
        <dbReference type="RefSeq" id="XP_035546267.1"/>
    </source>
</evidence>
<gene>
    <name evidence="6" type="primary">LOC108994511</name>
</gene>
<feature type="compositionally biased region" description="Basic residues" evidence="4">
    <location>
        <begin position="603"/>
        <end position="626"/>
    </location>
</feature>
<dbReference type="Pfam" id="PF03715">
    <property type="entry name" value="Noc2"/>
    <property type="match status" value="1"/>
</dbReference>
<evidence type="ECO:0000313" key="5">
    <source>
        <dbReference type="Proteomes" id="UP000235220"/>
    </source>
</evidence>
<organism evidence="5 6">
    <name type="scientific">Juglans regia</name>
    <name type="common">English walnut</name>
    <dbReference type="NCBI Taxonomy" id="51240"/>
    <lineage>
        <taxon>Eukaryota</taxon>
        <taxon>Viridiplantae</taxon>
        <taxon>Streptophyta</taxon>
        <taxon>Embryophyta</taxon>
        <taxon>Tracheophyta</taxon>
        <taxon>Spermatophyta</taxon>
        <taxon>Magnoliopsida</taxon>
        <taxon>eudicotyledons</taxon>
        <taxon>Gunneridae</taxon>
        <taxon>Pentapetalae</taxon>
        <taxon>rosids</taxon>
        <taxon>fabids</taxon>
        <taxon>Fagales</taxon>
        <taxon>Juglandaceae</taxon>
        <taxon>Juglans</taxon>
    </lineage>
</organism>
<feature type="compositionally biased region" description="Basic and acidic residues" evidence="4">
    <location>
        <begin position="578"/>
        <end position="589"/>
    </location>
</feature>